<evidence type="ECO:0000259" key="12">
    <source>
        <dbReference type="PROSITE" id="PS50110"/>
    </source>
</evidence>
<keyword evidence="7 9" id="KW-0010">Activator</keyword>
<dbReference type="Pfam" id="PF00072">
    <property type="entry name" value="Response_reg"/>
    <property type="match status" value="1"/>
</dbReference>
<evidence type="ECO:0000256" key="6">
    <source>
        <dbReference type="ARBA" id="ARBA00023125"/>
    </source>
</evidence>
<dbReference type="InterPro" id="IPR036388">
    <property type="entry name" value="WH-like_DNA-bd_sf"/>
</dbReference>
<evidence type="ECO:0000256" key="4">
    <source>
        <dbReference type="ARBA" id="ARBA00023012"/>
    </source>
</evidence>
<keyword evidence="5 9" id="KW-0805">Transcription regulation</keyword>
<evidence type="ECO:0000256" key="2">
    <source>
        <dbReference type="ARBA" id="ARBA00022490"/>
    </source>
</evidence>
<evidence type="ECO:0000313" key="13">
    <source>
        <dbReference type="EMBL" id="GAA4263345.1"/>
    </source>
</evidence>
<keyword evidence="3 10" id="KW-0597">Phosphoprotein</keyword>
<proteinExistence type="predicted"/>
<evidence type="ECO:0000256" key="5">
    <source>
        <dbReference type="ARBA" id="ARBA00023015"/>
    </source>
</evidence>
<evidence type="ECO:0000256" key="10">
    <source>
        <dbReference type="PROSITE-ProRule" id="PRU00169"/>
    </source>
</evidence>
<sequence length="248" mass="27376">MLSTLVVDDDPIVAATLARFVRHVPGFRVDAVVGSAAEARQAARHHRPRLVLLDLHLPDANGLDLAARLRRDHRDLDVIVITGRRDLMTVRAAMQSGALHYLVKPVRLDDLSRLLHRYRQLDQRLSAPHAASQDEIDALFRVIHDGSDDLPKNMTAETLRLVHQILQDGGEHSAQEAAQRLNISRPTAGRYLEHLVSAGQAQRTLAYGSRGRPQHRYRLRGNPFGAPSTTDSLAAGSVPPPGIDPMKT</sequence>
<dbReference type="PANTHER" id="PTHR45526">
    <property type="entry name" value="TRANSCRIPTIONAL REGULATORY PROTEIN DPIA"/>
    <property type="match status" value="1"/>
</dbReference>
<evidence type="ECO:0000256" key="8">
    <source>
        <dbReference type="ARBA" id="ARBA00023163"/>
    </source>
</evidence>
<dbReference type="InterPro" id="IPR048714">
    <property type="entry name" value="DpiA-like_HTH"/>
</dbReference>
<keyword evidence="6 9" id="KW-0238">DNA-binding</keyword>
<dbReference type="PROSITE" id="PS50110">
    <property type="entry name" value="RESPONSE_REGULATORY"/>
    <property type="match status" value="1"/>
</dbReference>
<keyword evidence="4 9" id="KW-0902">Two-component regulatory system</keyword>
<feature type="domain" description="Response regulatory" evidence="12">
    <location>
        <begin position="3"/>
        <end position="119"/>
    </location>
</feature>
<name>A0ABP8DTK7_9ACTN</name>
<dbReference type="Pfam" id="PF20714">
    <property type="entry name" value="HTH_64"/>
    <property type="match status" value="1"/>
</dbReference>
<evidence type="ECO:0000256" key="3">
    <source>
        <dbReference type="ARBA" id="ARBA00022553"/>
    </source>
</evidence>
<evidence type="ECO:0000256" key="9">
    <source>
        <dbReference type="PIRNR" id="PIRNR006171"/>
    </source>
</evidence>
<keyword evidence="8 9" id="KW-0804">Transcription</keyword>
<protein>
    <recommendedName>
        <fullName evidence="9">Transcriptional regulatory protein</fullName>
    </recommendedName>
</protein>
<comment type="caution">
    <text evidence="13">The sequence shown here is derived from an EMBL/GenBank/DDBJ whole genome shotgun (WGS) entry which is preliminary data.</text>
</comment>
<feature type="compositionally biased region" description="Pro residues" evidence="11">
    <location>
        <begin position="238"/>
        <end position="248"/>
    </location>
</feature>
<evidence type="ECO:0000256" key="7">
    <source>
        <dbReference type="ARBA" id="ARBA00023159"/>
    </source>
</evidence>
<keyword evidence="2 9" id="KW-0963">Cytoplasm</keyword>
<gene>
    <name evidence="13" type="ORF">GCM10022255_107060</name>
</gene>
<dbReference type="PANTHER" id="PTHR45526:SF1">
    <property type="entry name" value="TRANSCRIPTIONAL REGULATORY PROTEIN DCUR-RELATED"/>
    <property type="match status" value="1"/>
</dbReference>
<dbReference type="InterPro" id="IPR036390">
    <property type="entry name" value="WH_DNA-bd_sf"/>
</dbReference>
<dbReference type="SMART" id="SM00448">
    <property type="entry name" value="REC"/>
    <property type="match status" value="1"/>
</dbReference>
<dbReference type="InterPro" id="IPR001789">
    <property type="entry name" value="Sig_transdc_resp-reg_receiver"/>
</dbReference>
<dbReference type="Proteomes" id="UP001500620">
    <property type="component" value="Unassembled WGS sequence"/>
</dbReference>
<dbReference type="PIRSF" id="PIRSF006171">
    <property type="entry name" value="RR_citrat_malat"/>
    <property type="match status" value="1"/>
</dbReference>
<dbReference type="SUPFAM" id="SSF52172">
    <property type="entry name" value="CheY-like"/>
    <property type="match status" value="1"/>
</dbReference>
<comment type="subcellular location">
    <subcellularLocation>
        <location evidence="1 9">Cytoplasm</location>
    </subcellularLocation>
</comment>
<dbReference type="RefSeq" id="WP_345142528.1">
    <property type="nucleotide sequence ID" value="NZ_BAABAT010000067.1"/>
</dbReference>
<dbReference type="Gene3D" id="3.40.50.2300">
    <property type="match status" value="1"/>
</dbReference>
<reference evidence="14" key="1">
    <citation type="journal article" date="2019" name="Int. J. Syst. Evol. Microbiol.">
        <title>The Global Catalogue of Microorganisms (GCM) 10K type strain sequencing project: providing services to taxonomists for standard genome sequencing and annotation.</title>
        <authorList>
            <consortium name="The Broad Institute Genomics Platform"/>
            <consortium name="The Broad Institute Genome Sequencing Center for Infectious Disease"/>
            <person name="Wu L."/>
            <person name="Ma J."/>
        </authorList>
    </citation>
    <scope>NUCLEOTIDE SEQUENCE [LARGE SCALE GENOMIC DNA]</scope>
    <source>
        <strain evidence="14">JCM 17441</strain>
    </source>
</reference>
<evidence type="ECO:0000256" key="1">
    <source>
        <dbReference type="ARBA" id="ARBA00004496"/>
    </source>
</evidence>
<accession>A0ABP8DTK7</accession>
<feature type="modified residue" description="4-aspartylphosphate" evidence="10">
    <location>
        <position position="54"/>
    </location>
</feature>
<dbReference type="SUPFAM" id="SSF46785">
    <property type="entry name" value="Winged helix' DNA-binding domain"/>
    <property type="match status" value="1"/>
</dbReference>
<feature type="region of interest" description="Disordered" evidence="11">
    <location>
        <begin position="205"/>
        <end position="248"/>
    </location>
</feature>
<dbReference type="InterPro" id="IPR024187">
    <property type="entry name" value="Sig_transdc_resp-reg_cit/mal"/>
</dbReference>
<dbReference type="InterPro" id="IPR051271">
    <property type="entry name" value="2C-system_Tx_regulators"/>
</dbReference>
<dbReference type="EMBL" id="BAABAT010000067">
    <property type="protein sequence ID" value="GAA4263345.1"/>
    <property type="molecule type" value="Genomic_DNA"/>
</dbReference>
<dbReference type="Gene3D" id="1.10.10.10">
    <property type="entry name" value="Winged helix-like DNA-binding domain superfamily/Winged helix DNA-binding domain"/>
    <property type="match status" value="1"/>
</dbReference>
<keyword evidence="14" id="KW-1185">Reference proteome</keyword>
<organism evidence="13 14">
    <name type="scientific">Dactylosporangium darangshiense</name>
    <dbReference type="NCBI Taxonomy" id="579108"/>
    <lineage>
        <taxon>Bacteria</taxon>
        <taxon>Bacillati</taxon>
        <taxon>Actinomycetota</taxon>
        <taxon>Actinomycetes</taxon>
        <taxon>Micromonosporales</taxon>
        <taxon>Micromonosporaceae</taxon>
        <taxon>Dactylosporangium</taxon>
    </lineage>
</organism>
<dbReference type="InterPro" id="IPR011006">
    <property type="entry name" value="CheY-like_superfamily"/>
</dbReference>
<evidence type="ECO:0000313" key="14">
    <source>
        <dbReference type="Proteomes" id="UP001500620"/>
    </source>
</evidence>
<evidence type="ECO:0000256" key="11">
    <source>
        <dbReference type="SAM" id="MobiDB-lite"/>
    </source>
</evidence>